<evidence type="ECO:0000313" key="1">
    <source>
        <dbReference type="EMBL" id="CAG5107636.1"/>
    </source>
</evidence>
<keyword evidence="2" id="KW-1185">Reference proteome</keyword>
<dbReference type="Proteomes" id="UP001158576">
    <property type="component" value="Chromosome 1"/>
</dbReference>
<dbReference type="InterPro" id="IPR035914">
    <property type="entry name" value="Sperma_CUB_dom_sf"/>
</dbReference>
<accession>A0ABN7SYD2</accession>
<name>A0ABN7SYD2_OIKDI</name>
<dbReference type="SUPFAM" id="SSF49854">
    <property type="entry name" value="Spermadhesin, CUB domain"/>
    <property type="match status" value="1"/>
</dbReference>
<sequence length="193" mass="21765">MLKSNYRINRISFYNLFCPDIVDFDVEDGSDCLYDVLTIRAEALPEATSSIDVREMKLCGNSWKGESLFFNETSHQIVNLEFKTNEFFSRRGFLLALELKEDKSNEMKRAAVGDELSSVSQGSSTVSATFGSTTQIGESTGYYSVKTSTPNARTMTIKQVKTVFSFNQMMIFSPLLKLNPLQERSPQSLLSRN</sequence>
<evidence type="ECO:0000313" key="2">
    <source>
        <dbReference type="Proteomes" id="UP001158576"/>
    </source>
</evidence>
<protein>
    <submittedName>
        <fullName evidence="1">Oidioi.mRNA.OKI2018_I69.chr1.g3421.t1.cds</fullName>
    </submittedName>
</protein>
<dbReference type="Gene3D" id="2.60.120.290">
    <property type="entry name" value="Spermadhesin, CUB domain"/>
    <property type="match status" value="1"/>
</dbReference>
<gene>
    <name evidence="1" type="ORF">OKIOD_LOCUS12186</name>
</gene>
<reference evidence="1 2" key="1">
    <citation type="submission" date="2021-04" db="EMBL/GenBank/DDBJ databases">
        <authorList>
            <person name="Bliznina A."/>
        </authorList>
    </citation>
    <scope>NUCLEOTIDE SEQUENCE [LARGE SCALE GENOMIC DNA]</scope>
</reference>
<organism evidence="1 2">
    <name type="scientific">Oikopleura dioica</name>
    <name type="common">Tunicate</name>
    <dbReference type="NCBI Taxonomy" id="34765"/>
    <lineage>
        <taxon>Eukaryota</taxon>
        <taxon>Metazoa</taxon>
        <taxon>Chordata</taxon>
        <taxon>Tunicata</taxon>
        <taxon>Appendicularia</taxon>
        <taxon>Copelata</taxon>
        <taxon>Oikopleuridae</taxon>
        <taxon>Oikopleura</taxon>
    </lineage>
</organism>
<proteinExistence type="predicted"/>
<dbReference type="EMBL" id="OU015566">
    <property type="protein sequence ID" value="CAG5107636.1"/>
    <property type="molecule type" value="Genomic_DNA"/>
</dbReference>